<evidence type="ECO:0000313" key="5">
    <source>
        <dbReference type="Proteomes" id="UP000830729"/>
    </source>
</evidence>
<dbReference type="Gene3D" id="3.40.50.300">
    <property type="entry name" value="P-loop containing nucleotide triphosphate hydrolases"/>
    <property type="match status" value="1"/>
</dbReference>
<dbReference type="GeneID" id="72185049"/>
<dbReference type="PANTHER" id="PTHR43384:SF6">
    <property type="entry name" value="SEPTUM SITE-DETERMINING PROTEIN MIND HOMOLOG, CHLOROPLASTIC"/>
    <property type="match status" value="1"/>
</dbReference>
<accession>A0A8U0HYJ3</accession>
<dbReference type="SUPFAM" id="SSF52540">
    <property type="entry name" value="P-loop containing nucleoside triphosphate hydrolases"/>
    <property type="match status" value="1"/>
</dbReference>
<dbReference type="Proteomes" id="UP000830729">
    <property type="component" value="Chromosome"/>
</dbReference>
<dbReference type="KEGG" id="halx:M0R89_07580"/>
<evidence type="ECO:0000259" key="3">
    <source>
        <dbReference type="Pfam" id="PF13614"/>
    </source>
</evidence>
<dbReference type="InterPro" id="IPR027417">
    <property type="entry name" value="P-loop_NTPase"/>
</dbReference>
<dbReference type="GO" id="GO:0051782">
    <property type="term" value="P:negative regulation of cell division"/>
    <property type="evidence" value="ECO:0007669"/>
    <property type="project" value="TreeGrafter"/>
</dbReference>
<dbReference type="PANTHER" id="PTHR43384">
    <property type="entry name" value="SEPTUM SITE-DETERMINING PROTEIN MIND HOMOLOG, CHLOROPLASTIC-RELATED"/>
    <property type="match status" value="1"/>
</dbReference>
<dbReference type="InterPro" id="IPR050625">
    <property type="entry name" value="ParA/MinD_ATPase"/>
</dbReference>
<dbReference type="GO" id="GO:0005524">
    <property type="term" value="F:ATP binding"/>
    <property type="evidence" value="ECO:0007669"/>
    <property type="project" value="UniProtKB-KW"/>
</dbReference>
<proteinExistence type="predicted"/>
<evidence type="ECO:0000256" key="1">
    <source>
        <dbReference type="ARBA" id="ARBA00022741"/>
    </source>
</evidence>
<evidence type="ECO:0000313" key="4">
    <source>
        <dbReference type="EMBL" id="UPV75909.1"/>
    </source>
</evidence>
<organism evidence="4 5">
    <name type="scientific">Halorussus limi</name>
    <dbReference type="NCBI Taxonomy" id="2938695"/>
    <lineage>
        <taxon>Archaea</taxon>
        <taxon>Methanobacteriati</taxon>
        <taxon>Methanobacteriota</taxon>
        <taxon>Stenosarchaea group</taxon>
        <taxon>Halobacteria</taxon>
        <taxon>Halobacteriales</taxon>
        <taxon>Haladaptataceae</taxon>
        <taxon>Halorussus</taxon>
    </lineage>
</organism>
<reference evidence="4 5" key="1">
    <citation type="submission" date="2022-04" db="EMBL/GenBank/DDBJ databases">
        <title>Diverse halophilic archaea isolated from saline environments.</title>
        <authorList>
            <person name="Cui H.-L."/>
        </authorList>
    </citation>
    <scope>NUCLEOTIDE SEQUENCE [LARGE SCALE GENOMIC DNA]</scope>
    <source>
        <strain evidence="4 5">XZYJT49</strain>
    </source>
</reference>
<protein>
    <submittedName>
        <fullName evidence="4">AAA family ATPase</fullName>
    </submittedName>
</protein>
<dbReference type="GO" id="GO:0005829">
    <property type="term" value="C:cytosol"/>
    <property type="evidence" value="ECO:0007669"/>
    <property type="project" value="TreeGrafter"/>
</dbReference>
<dbReference type="InterPro" id="IPR025669">
    <property type="entry name" value="AAA_dom"/>
</dbReference>
<name>A0A8U0HYJ3_9EURY</name>
<keyword evidence="1" id="KW-0547">Nucleotide-binding</keyword>
<dbReference type="GO" id="GO:0016887">
    <property type="term" value="F:ATP hydrolysis activity"/>
    <property type="evidence" value="ECO:0007669"/>
    <property type="project" value="TreeGrafter"/>
</dbReference>
<dbReference type="GO" id="GO:0009898">
    <property type="term" value="C:cytoplasmic side of plasma membrane"/>
    <property type="evidence" value="ECO:0007669"/>
    <property type="project" value="TreeGrafter"/>
</dbReference>
<feature type="domain" description="AAA" evidence="3">
    <location>
        <begin position="8"/>
        <end position="161"/>
    </location>
</feature>
<evidence type="ECO:0000256" key="2">
    <source>
        <dbReference type="ARBA" id="ARBA00022840"/>
    </source>
</evidence>
<gene>
    <name evidence="4" type="ORF">M0R89_07580</name>
</gene>
<keyword evidence="2" id="KW-0067">ATP-binding</keyword>
<dbReference type="RefSeq" id="WP_248651946.1">
    <property type="nucleotide sequence ID" value="NZ_CP096659.1"/>
</dbReference>
<sequence length="256" mass="26249">MTRSTAALVGATGGAGTTRLAVELGATLARDGREVAVLDADFATEGLARHLSGRIDPDVTTLLTEDGTLADGLREHPATADLAGRLELCPARGPFERLARAKTADAARRFEQLVAEAANRFDHVLVDAPPVAANQAVAAVTSAERVAVVAPASERGVDAVQRTRGRVTDVGANVDAVVATRASPDHPLRSADAAVPASDATTVADVPASAPDPESDFAPAVAHAAAVVFDAELGLEFEEAGLFDFEVGEFVPDALS</sequence>
<dbReference type="Pfam" id="PF13614">
    <property type="entry name" value="AAA_31"/>
    <property type="match status" value="1"/>
</dbReference>
<dbReference type="EMBL" id="CP096659">
    <property type="protein sequence ID" value="UPV75909.1"/>
    <property type="molecule type" value="Genomic_DNA"/>
</dbReference>
<dbReference type="AlphaFoldDB" id="A0A8U0HYJ3"/>
<keyword evidence="5" id="KW-1185">Reference proteome</keyword>